<dbReference type="RefSeq" id="WP_106701715.1">
    <property type="nucleotide sequence ID" value="NZ_CP027666.1"/>
</dbReference>
<accession>A0A2S0MBN8</accession>
<dbReference type="SMART" id="SM00028">
    <property type="entry name" value="TPR"/>
    <property type="match status" value="2"/>
</dbReference>
<dbReference type="EMBL" id="CP027666">
    <property type="protein sequence ID" value="AVO33227.1"/>
    <property type="molecule type" value="Genomic_DNA"/>
</dbReference>
<dbReference type="KEGG" id="otk:C6570_02390"/>
<feature type="repeat" description="TPR" evidence="1">
    <location>
        <begin position="45"/>
        <end position="78"/>
    </location>
</feature>
<keyword evidence="1" id="KW-0802">TPR repeat</keyword>
<dbReference type="OrthoDB" id="5982980at2"/>
<keyword evidence="3" id="KW-1185">Reference proteome</keyword>
<reference evidence="2 3" key="1">
    <citation type="submission" date="2018-03" db="EMBL/GenBank/DDBJ databases">
        <title>Genome sequencing of Ottowia sp.</title>
        <authorList>
            <person name="Kim S.-J."/>
            <person name="Heo J."/>
            <person name="Kwon S.-W."/>
        </authorList>
    </citation>
    <scope>NUCLEOTIDE SEQUENCE [LARGE SCALE GENOMIC DNA]</scope>
    <source>
        <strain evidence="2 3">KADR8-3</strain>
    </source>
</reference>
<dbReference type="InterPro" id="IPR011990">
    <property type="entry name" value="TPR-like_helical_dom_sf"/>
</dbReference>
<dbReference type="Gene3D" id="1.25.40.10">
    <property type="entry name" value="Tetratricopeptide repeat domain"/>
    <property type="match status" value="1"/>
</dbReference>
<proteinExistence type="predicted"/>
<organism evidence="2 3">
    <name type="scientific">Ottowia oryzae</name>
    <dbReference type="NCBI Taxonomy" id="2109914"/>
    <lineage>
        <taxon>Bacteria</taxon>
        <taxon>Pseudomonadati</taxon>
        <taxon>Pseudomonadota</taxon>
        <taxon>Betaproteobacteria</taxon>
        <taxon>Burkholderiales</taxon>
        <taxon>Comamonadaceae</taxon>
        <taxon>Ottowia</taxon>
    </lineage>
</organism>
<dbReference type="InterPro" id="IPR019734">
    <property type="entry name" value="TPR_rpt"/>
</dbReference>
<dbReference type="Proteomes" id="UP000239709">
    <property type="component" value="Chromosome"/>
</dbReference>
<dbReference type="AlphaFoldDB" id="A0A2S0MBN8"/>
<evidence type="ECO:0000313" key="2">
    <source>
        <dbReference type="EMBL" id="AVO33227.1"/>
    </source>
</evidence>
<dbReference type="SUPFAM" id="SSF48452">
    <property type="entry name" value="TPR-like"/>
    <property type="match status" value="1"/>
</dbReference>
<sequence>MPIRLSRNGRAARLNALANERCDAGDVPGALDLYGQAARAQPAWAVPWFNLGLLHKYRGQWQASLDANQAALAREPSHEGAIWNAGIAATALGQWRLARALWRRYGIDMPDSDAPPAFAPSLTPIRVNLSHAPEVLWADRICPARAVIRSVPTPSSGRRYGDVLLHDGAPNGTRRLHGREVPVFDELQVLAPSDHATWTLQLDDLAAEQADALVQRLVDADLPAEDWTRSLRSLCKACSEGRADDDPAHTHAAELAQDDRPGSTTLALALRRETGDRDKALALLAPLPQAATGRWECVLPAHGDAAKEST</sequence>
<protein>
    <submittedName>
        <fullName evidence="2">Uncharacterized protein</fullName>
    </submittedName>
</protein>
<dbReference type="PROSITE" id="PS50005">
    <property type="entry name" value="TPR"/>
    <property type="match status" value="1"/>
</dbReference>
<evidence type="ECO:0000256" key="1">
    <source>
        <dbReference type="PROSITE-ProRule" id="PRU00339"/>
    </source>
</evidence>
<evidence type="ECO:0000313" key="3">
    <source>
        <dbReference type="Proteomes" id="UP000239709"/>
    </source>
</evidence>
<gene>
    <name evidence="2" type="ORF">C6570_02390</name>
</gene>
<name>A0A2S0MBN8_9BURK</name>